<protein>
    <recommendedName>
        <fullName evidence="1">Oxidoreductase molybdopterin-binding domain-containing protein</fullName>
    </recommendedName>
</protein>
<organism evidence="3 5">
    <name type="scientific">Eggerthella sinensis</name>
    <dbReference type="NCBI Taxonomy" id="242230"/>
    <lineage>
        <taxon>Bacteria</taxon>
        <taxon>Bacillati</taxon>
        <taxon>Actinomycetota</taxon>
        <taxon>Coriobacteriia</taxon>
        <taxon>Eggerthellales</taxon>
        <taxon>Eggerthellaceae</taxon>
        <taxon>Eggerthella</taxon>
    </lineage>
</organism>
<sequence length="595" mass="65064">MRGDDGLTRACLPFAKYHLKPPMRSASSRFRVAAVPFGEERGRARCRRGRLGTTSWIARGEDTMQAEETVEKRRSSKKKPIAALCIAMMLAAALSALGCAPQQQASREPDASGAATEQEAAGAAVLEGTNMKANDFQQRDAGALPDDYNISAKVNAGSRGCDACHEDLQATIKDIAPTVHIMTTGAIFGKTVDWNDCESCHSMHDTRGGVYLGDYMHATHFSSPTFTDADNGNCWSCHATKKNGEIVMWDEYCYEEQLSGYTANTPASEAFFHMRGYDADTSIGISTLASDEVDLKVDLDQEMTDESQRYEAVNFNIPAWTDAELAAWSIEIKGVKNPATLTLADLEQHFEKQTQQVTQECLVNGVNSSLEDSFEASGYLLSDIIEYCGGVDEGAVTVNGIADADEGWNFCVELDDALKNGAFVATEYYGHELTAMMGAPAVLVQPGFPGGTWVKYLKTIEFGTEPVTAPVRVIAGDDFYDGAEDPHLYGCNSAWFNPATDGQVFKVGEAIDLEGFAWVWNVDGHSTKQVQFSWDYGKTWFNADVAPDADPNNWQRFHATWTPTQPGTYCLKVQAVDGKDWHQKKPASVFVTVEG</sequence>
<evidence type="ECO:0000313" key="3">
    <source>
        <dbReference type="EMBL" id="RNM41109.1"/>
    </source>
</evidence>
<dbReference type="Gene3D" id="3.90.420.10">
    <property type="entry name" value="Oxidoreductase, molybdopterin-binding domain"/>
    <property type="match status" value="1"/>
</dbReference>
<keyword evidence="4" id="KW-1185">Reference proteome</keyword>
<dbReference type="GO" id="GO:0020037">
    <property type="term" value="F:heme binding"/>
    <property type="evidence" value="ECO:0007669"/>
    <property type="project" value="TreeGrafter"/>
</dbReference>
<evidence type="ECO:0000259" key="1">
    <source>
        <dbReference type="Pfam" id="PF00174"/>
    </source>
</evidence>
<dbReference type="EMBL" id="QICC01000049">
    <property type="protein sequence ID" value="RNM41109.1"/>
    <property type="molecule type" value="Genomic_DNA"/>
</dbReference>
<dbReference type="Proteomes" id="UP000270112">
    <property type="component" value="Unassembled WGS sequence"/>
</dbReference>
<dbReference type="Pfam" id="PF00174">
    <property type="entry name" value="Oxidored_molyb"/>
    <property type="match status" value="1"/>
</dbReference>
<dbReference type="GO" id="GO:0008482">
    <property type="term" value="F:sulfite oxidase activity"/>
    <property type="evidence" value="ECO:0007669"/>
    <property type="project" value="TreeGrafter"/>
</dbReference>
<dbReference type="GO" id="GO:0043546">
    <property type="term" value="F:molybdopterin cofactor binding"/>
    <property type="evidence" value="ECO:0007669"/>
    <property type="project" value="TreeGrafter"/>
</dbReference>
<dbReference type="Gene3D" id="3.90.10.10">
    <property type="entry name" value="Cytochrome C3"/>
    <property type="match status" value="1"/>
</dbReference>
<evidence type="ECO:0000313" key="5">
    <source>
        <dbReference type="Proteomes" id="UP000270112"/>
    </source>
</evidence>
<dbReference type="PANTHER" id="PTHR19372">
    <property type="entry name" value="SULFITE REDUCTASE"/>
    <property type="match status" value="1"/>
</dbReference>
<dbReference type="InterPro" id="IPR036374">
    <property type="entry name" value="OxRdtase_Mopterin-bd_sf"/>
</dbReference>
<accession>A0A3N0IVT8</accession>
<proteinExistence type="predicted"/>
<reference evidence="5" key="2">
    <citation type="submission" date="2018-05" db="EMBL/GenBank/DDBJ databases">
        <title>Genome Sequencing of selected type strains of the family Eggerthellaceae.</title>
        <authorList>
            <person name="Danylec N."/>
            <person name="Stoll D.A."/>
            <person name="Doetsch A."/>
            <person name="Huch M."/>
        </authorList>
    </citation>
    <scope>NUCLEOTIDE SEQUENCE [LARGE SCALE GENOMIC DNA]</scope>
    <source>
        <strain evidence="5">DSM 16107</strain>
    </source>
</reference>
<dbReference type="PANTHER" id="PTHR19372:SF7">
    <property type="entry name" value="SULFITE OXIDASE, MITOCHONDRIAL"/>
    <property type="match status" value="1"/>
</dbReference>
<dbReference type="SUPFAM" id="SSF56524">
    <property type="entry name" value="Oxidoreductase molybdopterin-binding domain"/>
    <property type="match status" value="1"/>
</dbReference>
<name>A0A3N0IVT8_9ACTN</name>
<reference evidence="3" key="3">
    <citation type="journal article" date="2019" name="Microbiol. Resour. Announc.">
        <title>Draft Genome Sequences of Type Strains of Gordonibacter faecihominis, Paraeggerthella hongkongensis, Parvibacter caecicola,Slackia equolifaciens, Slackia faecicanis, and Slackia isoflavoniconvertens.</title>
        <authorList>
            <person name="Danylec N."/>
            <person name="Stoll D.A."/>
            <person name="Dotsch A."/>
            <person name="Huch M."/>
        </authorList>
    </citation>
    <scope>NUCLEOTIDE SEQUENCE</scope>
    <source>
        <strain evidence="3">DSM 16107</strain>
    </source>
</reference>
<dbReference type="AlphaFoldDB" id="A0A3N0IVT8"/>
<evidence type="ECO:0000313" key="4">
    <source>
        <dbReference type="Proteomes" id="UP000253817"/>
    </source>
</evidence>
<dbReference type="Proteomes" id="UP000253817">
    <property type="component" value="Unassembled WGS sequence"/>
</dbReference>
<gene>
    <name evidence="2" type="ORF">C1876_03355</name>
    <name evidence="3" type="ORF">DMP09_11260</name>
</gene>
<evidence type="ECO:0000313" key="2">
    <source>
        <dbReference type="EMBL" id="RDB70760.1"/>
    </source>
</evidence>
<comment type="caution">
    <text evidence="3">The sequence shown here is derived from an EMBL/GenBank/DDBJ whole genome shotgun (WGS) entry which is preliminary data.</text>
</comment>
<dbReference type="SUPFAM" id="SSF48695">
    <property type="entry name" value="Multiheme cytochromes"/>
    <property type="match status" value="1"/>
</dbReference>
<dbReference type="InterPro" id="IPR036280">
    <property type="entry name" value="Multihaem_cyt_sf"/>
</dbReference>
<dbReference type="Gene3D" id="2.60.40.650">
    <property type="match status" value="1"/>
</dbReference>
<dbReference type="EMBL" id="PPTT01000004">
    <property type="protein sequence ID" value="RDB70760.1"/>
    <property type="molecule type" value="Genomic_DNA"/>
</dbReference>
<dbReference type="SUPFAM" id="SSF81296">
    <property type="entry name" value="E set domains"/>
    <property type="match status" value="1"/>
</dbReference>
<dbReference type="InterPro" id="IPR014756">
    <property type="entry name" value="Ig_E-set"/>
</dbReference>
<dbReference type="InterPro" id="IPR000572">
    <property type="entry name" value="OxRdtase_Mopterin-bd_dom"/>
</dbReference>
<dbReference type="GO" id="GO:0006790">
    <property type="term" value="P:sulfur compound metabolic process"/>
    <property type="evidence" value="ECO:0007669"/>
    <property type="project" value="TreeGrafter"/>
</dbReference>
<feature type="domain" description="Oxidoreductase molybdopterin-binding" evidence="1">
    <location>
        <begin position="324"/>
        <end position="467"/>
    </location>
</feature>
<reference evidence="2 4" key="1">
    <citation type="journal article" date="2018" name="Elife">
        <title>Discovery and characterization of a prevalent human gut bacterial enzyme sufficient for the inactivation of a family of plant toxins.</title>
        <authorList>
            <person name="Koppel N."/>
            <person name="Bisanz J.E."/>
            <person name="Pandelia M.E."/>
            <person name="Turnbaugh P.J."/>
            <person name="Balskus E.P."/>
        </authorList>
    </citation>
    <scope>NUCLEOTIDE SEQUENCE [LARGE SCALE GENOMIC DNA]</scope>
    <source>
        <strain evidence="2 4">DSM 16107</strain>
    </source>
</reference>